<dbReference type="Proteomes" id="UP000593565">
    <property type="component" value="Unassembled WGS sequence"/>
</dbReference>
<dbReference type="AlphaFoldDB" id="A0A7J5ZXQ1"/>
<feature type="region of interest" description="Disordered" evidence="1">
    <location>
        <begin position="1"/>
        <end position="21"/>
    </location>
</feature>
<proteinExistence type="predicted"/>
<organism evidence="2 3">
    <name type="scientific">Ameiurus melas</name>
    <name type="common">Black bullhead</name>
    <name type="synonym">Silurus melas</name>
    <dbReference type="NCBI Taxonomy" id="219545"/>
    <lineage>
        <taxon>Eukaryota</taxon>
        <taxon>Metazoa</taxon>
        <taxon>Chordata</taxon>
        <taxon>Craniata</taxon>
        <taxon>Vertebrata</taxon>
        <taxon>Euteleostomi</taxon>
        <taxon>Actinopterygii</taxon>
        <taxon>Neopterygii</taxon>
        <taxon>Teleostei</taxon>
        <taxon>Ostariophysi</taxon>
        <taxon>Siluriformes</taxon>
        <taxon>Ictaluridae</taxon>
        <taxon>Ameiurus</taxon>
    </lineage>
</organism>
<accession>A0A7J5ZXQ1</accession>
<feature type="region of interest" description="Disordered" evidence="1">
    <location>
        <begin position="42"/>
        <end position="78"/>
    </location>
</feature>
<name>A0A7J5ZXQ1_AMEME</name>
<gene>
    <name evidence="2" type="ORF">AMELA_G00234180</name>
</gene>
<reference evidence="2 3" key="1">
    <citation type="submission" date="2020-02" db="EMBL/GenBank/DDBJ databases">
        <title>A chromosome-scale genome assembly of the black bullhead catfish (Ameiurus melas).</title>
        <authorList>
            <person name="Wen M."/>
            <person name="Zham M."/>
            <person name="Cabau C."/>
            <person name="Klopp C."/>
            <person name="Donnadieu C."/>
            <person name="Roques C."/>
            <person name="Bouchez O."/>
            <person name="Lampietro C."/>
            <person name="Jouanno E."/>
            <person name="Herpin A."/>
            <person name="Louis A."/>
            <person name="Berthelot C."/>
            <person name="Parey E."/>
            <person name="Roest-Crollius H."/>
            <person name="Braasch I."/>
            <person name="Postlethwait J."/>
            <person name="Robinson-Rechavi M."/>
            <person name="Echchiki A."/>
            <person name="Begum T."/>
            <person name="Montfort J."/>
            <person name="Schartl M."/>
            <person name="Bobe J."/>
            <person name="Guiguen Y."/>
        </authorList>
    </citation>
    <scope>NUCLEOTIDE SEQUENCE [LARGE SCALE GENOMIC DNA]</scope>
    <source>
        <strain evidence="2">M_S1</strain>
        <tissue evidence="2">Blood</tissue>
    </source>
</reference>
<evidence type="ECO:0000313" key="3">
    <source>
        <dbReference type="Proteomes" id="UP000593565"/>
    </source>
</evidence>
<evidence type="ECO:0000256" key="1">
    <source>
        <dbReference type="SAM" id="MobiDB-lite"/>
    </source>
</evidence>
<comment type="caution">
    <text evidence="2">The sequence shown here is derived from an EMBL/GenBank/DDBJ whole genome shotgun (WGS) entry which is preliminary data.</text>
</comment>
<evidence type="ECO:0000313" key="2">
    <source>
        <dbReference type="EMBL" id="KAF4075405.1"/>
    </source>
</evidence>
<sequence length="78" mass="8504">MGHRKPSCAASSGAGTQYPKHDLDRFHMSSVYFSSPSFVARSDESLHRNPPRTRHAGTGDTARDRGGKLIIITKAANH</sequence>
<protein>
    <submittedName>
        <fullName evidence="2">Uncharacterized protein</fullName>
    </submittedName>
</protein>
<dbReference type="EMBL" id="JAAGNN010000021">
    <property type="protein sequence ID" value="KAF4075405.1"/>
    <property type="molecule type" value="Genomic_DNA"/>
</dbReference>
<keyword evidence="3" id="KW-1185">Reference proteome</keyword>